<dbReference type="InterPro" id="IPR037141">
    <property type="entry name" value="NDT80_DNA-bd_dom_sf"/>
</dbReference>
<evidence type="ECO:0000256" key="4">
    <source>
        <dbReference type="ARBA" id="ARBA00022989"/>
    </source>
</evidence>
<evidence type="ECO:0000259" key="11">
    <source>
        <dbReference type="PROSITE" id="PS51688"/>
    </source>
</evidence>
<keyword evidence="4 9" id="KW-1133">Transmembrane helix</keyword>
<organism evidence="12 13">
    <name type="scientific">Bemisia tabaci</name>
    <name type="common">Sweetpotato whitefly</name>
    <name type="synonym">Aleurodes tabaci</name>
    <dbReference type="NCBI Taxonomy" id="7038"/>
    <lineage>
        <taxon>Eukaryota</taxon>
        <taxon>Metazoa</taxon>
        <taxon>Ecdysozoa</taxon>
        <taxon>Arthropoda</taxon>
        <taxon>Hexapoda</taxon>
        <taxon>Insecta</taxon>
        <taxon>Pterygota</taxon>
        <taxon>Neoptera</taxon>
        <taxon>Paraneoptera</taxon>
        <taxon>Hemiptera</taxon>
        <taxon>Sternorrhyncha</taxon>
        <taxon>Aleyrodoidea</taxon>
        <taxon>Aleyrodidae</taxon>
        <taxon>Aleyrodinae</taxon>
        <taxon>Bemisia</taxon>
    </lineage>
</organism>
<dbReference type="GO" id="GO:0003700">
    <property type="term" value="F:DNA-binding transcription factor activity"/>
    <property type="evidence" value="ECO:0007669"/>
    <property type="project" value="UniProtKB-UniRule"/>
</dbReference>
<dbReference type="Proteomes" id="UP001152759">
    <property type="component" value="Chromosome 8"/>
</dbReference>
<evidence type="ECO:0000256" key="9">
    <source>
        <dbReference type="SAM" id="Phobius"/>
    </source>
</evidence>
<sequence length="1177" mass="129622">MEELVGDEAVQLFMNFSRSDFVGGIDNEALDFSQLEDYINDETDSSNTYFGSTLAHTGNVAPVVVSVGVGVEGGSSTLHIPATANQVAHHASFPANNTPSNGVPVPVPGTDSTNNFSHPHNLPESPPDSGSEPPYSPQDPNVHSPHQKPNVANCNANLQDLLLQSGGLGFGKAIPAANEAILVQHSPALTPLLTQQQVTQHAPLSPIGLSANGTTTIGIPAQTHNGISSPESPNITTVYTPLHTTSTKKRKLSQDNPNILVKQEPAGTVFGATELSPDANSNHTALGNSSGLSNIEDDYSYQEGSGGAGSDTGMYLDSNFQCIRFQPFQQTAWHSLCDQNLKELPTPHYRVDADKGFNFSNADDAFVCQKKNHFQITCHTQLQGDAQFVKTPEGLRKICNFHLHFYGVKVESPSQTIKVEQSQSDRSKKAFHPVLVDLHGEQVTKVTVGRLHFSETTSNNMRKKGKPNPDQRYFYLVVGLHAHCNDNSHYPIVSHASERIIVRAFLFQASNPGQFESDVELCWQRGSSPESVFHAGRVGINTDRPDEALVVHGNVKISGHIIQPSDARAKQDIEICDTREQLRNVQQLSVVKFKYTPEFASHFGLVSSGDTGIIAQEVQKVLPEAVTMAGDVTLADGTKYDNFLVVNKERIFMENVGAVKELCKVTDNLETRIGQLERINKRLIGLKRGDSLKSIASSISFRKNGNISKKKKQIDNNDFCSNRVIQCTIVILILIMTLCLFAMAALYFFEYTNRSGVEHPVHFSQKFGGPWLRPAANLPNWGYGQNSSYIYHSNYTNYIGRNQPDKSPSKNFSRFRSTAQPYNSSEFRAGSNSQLKHSKHNSKMKLGHSTASVSVDETKDHTEDLLTPSSVVPLGRPLYCERSQTPLQFLSESAYPTLCQTFCCLPALHNSGGDENSGLSQSTSNPKPDVPPENHNFGRQIQITPATNALEDHPGSGSGDSVKTITADNLLKKEAPSWHETKSSIEYLARRKRKRRNSEEWSDRDVFATSVQNSDADQNGVLMQVRGPSFNETIGLDYCNVVSPEYNLCLGRSATNLSYAIPLSKYLADPVISVVFKFTKDFQGEETVRFCPVPGGRQECPVSRPEHLYNSSQADKLVEQDASGQIFNIDISSSLFATFRYRIPRIQTNHNVCNIPGNKLGASFLEYNIYFYRDCEG</sequence>
<dbReference type="GO" id="GO:0005634">
    <property type="term" value="C:nucleus"/>
    <property type="evidence" value="ECO:0007669"/>
    <property type="project" value="TreeGrafter"/>
</dbReference>
<evidence type="ECO:0000256" key="8">
    <source>
        <dbReference type="SAM" id="MobiDB-lite"/>
    </source>
</evidence>
<dbReference type="GO" id="GO:0045893">
    <property type="term" value="P:positive regulation of DNA-templated transcription"/>
    <property type="evidence" value="ECO:0007669"/>
    <property type="project" value="TreeGrafter"/>
</dbReference>
<keyword evidence="6 9" id="KW-0472">Membrane</keyword>
<accession>A0A9P0CCA6</accession>
<proteinExistence type="inferred from homology"/>
<dbReference type="FunFam" id="2.60.40.1390:FF:000004">
    <property type="entry name" value="Myelin regulatory factor"/>
    <property type="match status" value="1"/>
</dbReference>
<feature type="DNA-binding region" description="NDT80" evidence="7">
    <location>
        <begin position="221"/>
        <end position="514"/>
    </location>
</feature>
<comment type="similarity">
    <text evidence="2">Belongs to the MRF family.</text>
</comment>
<dbReference type="SUPFAM" id="SSF49417">
    <property type="entry name" value="p53-like transcription factors"/>
    <property type="match status" value="1"/>
</dbReference>
<dbReference type="InterPro" id="IPR026932">
    <property type="entry name" value="MYRF_ICA"/>
</dbReference>
<dbReference type="Pfam" id="PF13888">
    <property type="entry name" value="MRF_C2"/>
    <property type="match status" value="1"/>
</dbReference>
<dbReference type="PROSITE" id="PS51688">
    <property type="entry name" value="ICA"/>
    <property type="match status" value="1"/>
</dbReference>
<dbReference type="Pfam" id="PF13884">
    <property type="entry name" value="Peptidase_S74"/>
    <property type="match status" value="1"/>
</dbReference>
<gene>
    <name evidence="12" type="ORF">BEMITA_LOCUS12733</name>
</gene>
<dbReference type="PANTHER" id="PTHR13029:SF18">
    <property type="entry name" value="MYELIN REGULATORY FACTOR HOMOLOG 1"/>
    <property type="match status" value="1"/>
</dbReference>
<dbReference type="GO" id="GO:0043565">
    <property type="term" value="F:sequence-specific DNA binding"/>
    <property type="evidence" value="ECO:0007669"/>
    <property type="project" value="TreeGrafter"/>
</dbReference>
<keyword evidence="13" id="KW-1185">Reference proteome</keyword>
<protein>
    <recommendedName>
        <fullName evidence="14">Myelin regulatory factor</fullName>
    </recommendedName>
</protein>
<feature type="transmembrane region" description="Helical" evidence="9">
    <location>
        <begin position="729"/>
        <end position="749"/>
    </location>
</feature>
<dbReference type="InterPro" id="IPR030392">
    <property type="entry name" value="S74_ICA"/>
</dbReference>
<dbReference type="InterPro" id="IPR051577">
    <property type="entry name" value="MRF-like"/>
</dbReference>
<evidence type="ECO:0000313" key="12">
    <source>
        <dbReference type="EMBL" id="CAH0776681.1"/>
    </source>
</evidence>
<evidence type="ECO:0008006" key="14">
    <source>
        <dbReference type="Google" id="ProtNLM"/>
    </source>
</evidence>
<dbReference type="PROSITE" id="PS51517">
    <property type="entry name" value="NDT80"/>
    <property type="match status" value="1"/>
</dbReference>
<evidence type="ECO:0000256" key="1">
    <source>
        <dbReference type="ARBA" id="ARBA00004167"/>
    </source>
</evidence>
<feature type="domain" description="NDT80" evidence="10">
    <location>
        <begin position="221"/>
        <end position="514"/>
    </location>
</feature>
<dbReference type="EMBL" id="OU963869">
    <property type="protein sequence ID" value="CAH0776681.1"/>
    <property type="molecule type" value="Genomic_DNA"/>
</dbReference>
<evidence type="ECO:0000256" key="7">
    <source>
        <dbReference type="PROSITE-ProRule" id="PRU00850"/>
    </source>
</evidence>
<comment type="subcellular location">
    <subcellularLocation>
        <location evidence="1">Membrane</location>
        <topology evidence="1">Single-pass membrane protein</topology>
    </subcellularLocation>
</comment>
<dbReference type="AlphaFoldDB" id="A0A9P0CCA6"/>
<feature type="compositionally biased region" description="Polar residues" evidence="8">
    <location>
        <begin position="823"/>
        <end position="835"/>
    </location>
</feature>
<evidence type="ECO:0000313" key="13">
    <source>
        <dbReference type="Proteomes" id="UP001152759"/>
    </source>
</evidence>
<feature type="region of interest" description="Disordered" evidence="8">
    <location>
        <begin position="92"/>
        <end position="152"/>
    </location>
</feature>
<dbReference type="Pfam" id="PF13887">
    <property type="entry name" value="MYRF_ICA"/>
    <property type="match status" value="1"/>
</dbReference>
<name>A0A9P0CCA6_BEMTA</name>
<dbReference type="InterPro" id="IPR008967">
    <property type="entry name" value="p53-like_TF_DNA-bd_sf"/>
</dbReference>
<dbReference type="InterPro" id="IPR024061">
    <property type="entry name" value="NDT80_DNA-bd_dom"/>
</dbReference>
<feature type="region of interest" description="Disordered" evidence="8">
    <location>
        <begin position="913"/>
        <end position="937"/>
    </location>
</feature>
<evidence type="ECO:0000259" key="10">
    <source>
        <dbReference type="PROSITE" id="PS51517"/>
    </source>
</evidence>
<evidence type="ECO:0000256" key="2">
    <source>
        <dbReference type="ARBA" id="ARBA00008221"/>
    </source>
</evidence>
<dbReference type="Gene3D" id="2.60.40.1390">
    <property type="entry name" value="NDT80 DNA-binding domain"/>
    <property type="match status" value="1"/>
</dbReference>
<reference evidence="12" key="1">
    <citation type="submission" date="2021-12" db="EMBL/GenBank/DDBJ databases">
        <authorList>
            <person name="King R."/>
        </authorList>
    </citation>
    <scope>NUCLEOTIDE SEQUENCE</scope>
</reference>
<dbReference type="InterPro" id="IPR025719">
    <property type="entry name" value="MYRF_C2"/>
</dbReference>
<keyword evidence="3 9" id="KW-0812">Transmembrane</keyword>
<dbReference type="PANTHER" id="PTHR13029">
    <property type="match status" value="1"/>
</dbReference>
<feature type="compositionally biased region" description="Basic residues" evidence="8">
    <location>
        <begin position="836"/>
        <end position="846"/>
    </location>
</feature>
<feature type="region of interest" description="Disordered" evidence="8">
    <location>
        <begin position="823"/>
        <end position="868"/>
    </location>
</feature>
<evidence type="ECO:0000256" key="3">
    <source>
        <dbReference type="ARBA" id="ARBA00022692"/>
    </source>
</evidence>
<dbReference type="Pfam" id="PF05224">
    <property type="entry name" value="NDT80_PhoG"/>
    <property type="match status" value="1"/>
</dbReference>
<evidence type="ECO:0000256" key="5">
    <source>
        <dbReference type="ARBA" id="ARBA00023125"/>
    </source>
</evidence>
<keyword evidence="5 7" id="KW-0238">DNA-binding</keyword>
<dbReference type="GO" id="GO:0006357">
    <property type="term" value="P:regulation of transcription by RNA polymerase II"/>
    <property type="evidence" value="ECO:0007669"/>
    <property type="project" value="UniProtKB-ARBA"/>
</dbReference>
<evidence type="ECO:0000256" key="6">
    <source>
        <dbReference type="ARBA" id="ARBA00023136"/>
    </source>
</evidence>
<dbReference type="OrthoDB" id="27041at2759"/>
<feature type="domain" description="Peptidase S74" evidence="11">
    <location>
        <begin position="565"/>
        <end position="673"/>
    </location>
</feature>
<feature type="compositionally biased region" description="Polar residues" evidence="8">
    <location>
        <begin position="913"/>
        <end position="926"/>
    </location>
</feature>
<dbReference type="GO" id="GO:0016540">
    <property type="term" value="P:protein autoprocessing"/>
    <property type="evidence" value="ECO:0007669"/>
    <property type="project" value="InterPro"/>
</dbReference>
<dbReference type="GO" id="GO:0005789">
    <property type="term" value="C:endoplasmic reticulum membrane"/>
    <property type="evidence" value="ECO:0007669"/>
    <property type="project" value="TreeGrafter"/>
</dbReference>